<feature type="active site" description="Proton donor" evidence="6">
    <location>
        <position position="110"/>
    </location>
</feature>
<evidence type="ECO:0000313" key="9">
    <source>
        <dbReference type="Proteomes" id="UP000069241"/>
    </source>
</evidence>
<protein>
    <recommendedName>
        <fullName evidence="6">Phosphoribosylglycinamide formyltransferase</fullName>
        <ecNumber evidence="6">2.1.2.2</ecNumber>
    </recommendedName>
    <alternativeName>
        <fullName evidence="6">5'-phosphoribosylglycinamide transformylase</fullName>
    </alternativeName>
    <alternativeName>
        <fullName evidence="6">GAR transformylase</fullName>
        <shortName evidence="6">GART</shortName>
    </alternativeName>
</protein>
<feature type="site" description="Raises pKa of active site His" evidence="6">
    <location>
        <position position="146"/>
    </location>
</feature>
<dbReference type="PANTHER" id="PTHR43369">
    <property type="entry name" value="PHOSPHORIBOSYLGLYCINAMIDE FORMYLTRANSFERASE"/>
    <property type="match status" value="1"/>
</dbReference>
<accession>A0A0X8JLK7</accession>
<dbReference type="CDD" id="cd08645">
    <property type="entry name" value="FMT_core_GART"/>
    <property type="match status" value="1"/>
</dbReference>
<dbReference type="GO" id="GO:0006189">
    <property type="term" value="P:'de novo' IMP biosynthetic process"/>
    <property type="evidence" value="ECO:0007669"/>
    <property type="project" value="UniProtKB-UniRule"/>
</dbReference>
<dbReference type="SUPFAM" id="SSF53328">
    <property type="entry name" value="Formyltransferase"/>
    <property type="match status" value="1"/>
</dbReference>
<evidence type="ECO:0000256" key="6">
    <source>
        <dbReference type="HAMAP-Rule" id="MF_01930"/>
    </source>
</evidence>
<dbReference type="AlphaFoldDB" id="A0A0X8JLK7"/>
<evidence type="ECO:0000256" key="5">
    <source>
        <dbReference type="ARBA" id="ARBA00047664"/>
    </source>
</evidence>
<dbReference type="Pfam" id="PF00551">
    <property type="entry name" value="Formyl_trans_N"/>
    <property type="match status" value="1"/>
</dbReference>
<keyword evidence="2 6" id="KW-0808">Transferase</keyword>
<dbReference type="NCBIfam" id="TIGR00639">
    <property type="entry name" value="PurN"/>
    <property type="match status" value="1"/>
</dbReference>
<dbReference type="InterPro" id="IPR004607">
    <property type="entry name" value="GART"/>
</dbReference>
<dbReference type="InterPro" id="IPR001555">
    <property type="entry name" value="GART_AS"/>
</dbReference>
<feature type="binding site" evidence="6">
    <location>
        <begin position="13"/>
        <end position="15"/>
    </location>
    <ligand>
        <name>N(1)-(5-phospho-beta-D-ribosyl)glycinamide</name>
        <dbReference type="ChEBI" id="CHEBI:143788"/>
    </ligand>
</feature>
<dbReference type="Gene3D" id="3.40.50.170">
    <property type="entry name" value="Formyl transferase, N-terminal domain"/>
    <property type="match status" value="1"/>
</dbReference>
<gene>
    <name evidence="6" type="primary">purN</name>
    <name evidence="8" type="ORF">AXF13_12845</name>
</gene>
<dbReference type="KEGG" id="dfi:AXF13_12845"/>
<evidence type="ECO:0000256" key="3">
    <source>
        <dbReference type="ARBA" id="ARBA00022755"/>
    </source>
</evidence>
<feature type="binding site" evidence="6">
    <location>
        <position position="108"/>
    </location>
    <ligand>
        <name>(6R)-10-formyltetrahydrofolate</name>
        <dbReference type="ChEBI" id="CHEBI:195366"/>
    </ligand>
</feature>
<proteinExistence type="inferred from homology"/>
<keyword evidence="9" id="KW-1185">Reference proteome</keyword>
<dbReference type="PROSITE" id="PS00373">
    <property type="entry name" value="GART"/>
    <property type="match status" value="1"/>
</dbReference>
<comment type="pathway">
    <text evidence="1 6">Purine metabolism; IMP biosynthesis via de novo pathway; N(2)-formyl-N(1)-(5-phospho-D-ribosyl)glycinamide from N(1)-(5-phospho-D-ribosyl)glycinamide (10-formyl THF route): step 1/1.</text>
</comment>
<feature type="binding site" evidence="6">
    <location>
        <position position="66"/>
    </location>
    <ligand>
        <name>(6R)-10-formyltetrahydrofolate</name>
        <dbReference type="ChEBI" id="CHEBI:195366"/>
    </ligand>
</feature>
<dbReference type="STRING" id="44742.AXF13_12845"/>
<feature type="domain" description="Formyl transferase N-terminal" evidence="7">
    <location>
        <begin position="4"/>
        <end position="183"/>
    </location>
</feature>
<comment type="similarity">
    <text evidence="4 6">Belongs to the GART family.</text>
</comment>
<dbReference type="InterPro" id="IPR036477">
    <property type="entry name" value="Formyl_transf_N_sf"/>
</dbReference>
<dbReference type="RefSeq" id="WP_062253839.1">
    <property type="nucleotide sequence ID" value="NZ_CP014229.1"/>
</dbReference>
<dbReference type="PANTHER" id="PTHR43369:SF2">
    <property type="entry name" value="PHOSPHORIBOSYLGLYCINAMIDE FORMYLTRANSFERASE"/>
    <property type="match status" value="1"/>
</dbReference>
<reference evidence="9" key="1">
    <citation type="submission" date="2016-02" db="EMBL/GenBank/DDBJ databases">
        <authorList>
            <person name="Holder M.E."/>
            <person name="Ajami N.J."/>
            <person name="Petrosino J.F."/>
        </authorList>
    </citation>
    <scope>NUCLEOTIDE SEQUENCE [LARGE SCALE GENOMIC DNA]</scope>
    <source>
        <strain evidence="9">CCUG 45958</strain>
    </source>
</reference>
<dbReference type="EMBL" id="CP014229">
    <property type="protein sequence ID" value="AMD90941.1"/>
    <property type="molecule type" value="Genomic_DNA"/>
</dbReference>
<evidence type="ECO:0000256" key="1">
    <source>
        <dbReference type="ARBA" id="ARBA00005054"/>
    </source>
</evidence>
<dbReference type="HAMAP" id="MF_01930">
    <property type="entry name" value="PurN"/>
    <property type="match status" value="1"/>
</dbReference>
<dbReference type="Proteomes" id="UP000069241">
    <property type="component" value="Chromosome"/>
</dbReference>
<dbReference type="GO" id="GO:0005829">
    <property type="term" value="C:cytosol"/>
    <property type="evidence" value="ECO:0007669"/>
    <property type="project" value="TreeGrafter"/>
</dbReference>
<name>A0A0X8JLK7_9BACT</name>
<dbReference type="EC" id="2.1.2.2" evidence="6"/>
<evidence type="ECO:0000256" key="2">
    <source>
        <dbReference type="ARBA" id="ARBA00022679"/>
    </source>
</evidence>
<evidence type="ECO:0000256" key="4">
    <source>
        <dbReference type="ARBA" id="ARBA00038440"/>
    </source>
</evidence>
<feature type="binding site" evidence="6">
    <location>
        <begin position="91"/>
        <end position="94"/>
    </location>
    <ligand>
        <name>(6R)-10-formyltetrahydrofolate</name>
        <dbReference type="ChEBI" id="CHEBI:195366"/>
    </ligand>
</feature>
<keyword evidence="3 6" id="KW-0658">Purine biosynthesis</keyword>
<dbReference type="UniPathway" id="UPA00074">
    <property type="reaction ID" value="UER00126"/>
</dbReference>
<evidence type="ECO:0000313" key="8">
    <source>
        <dbReference type="EMBL" id="AMD90941.1"/>
    </source>
</evidence>
<organism evidence="8 9">
    <name type="scientific">Desulfovibrio fairfieldensis</name>
    <dbReference type="NCBI Taxonomy" id="44742"/>
    <lineage>
        <taxon>Bacteria</taxon>
        <taxon>Pseudomonadati</taxon>
        <taxon>Thermodesulfobacteriota</taxon>
        <taxon>Desulfovibrionia</taxon>
        <taxon>Desulfovibrionales</taxon>
        <taxon>Desulfovibrionaceae</taxon>
        <taxon>Desulfovibrio</taxon>
    </lineage>
</organism>
<comment type="catalytic activity">
    <reaction evidence="5 6">
        <text>N(1)-(5-phospho-beta-D-ribosyl)glycinamide + (6R)-10-formyltetrahydrofolate = N(2)-formyl-N(1)-(5-phospho-beta-D-ribosyl)glycinamide + (6S)-5,6,7,8-tetrahydrofolate + H(+)</text>
        <dbReference type="Rhea" id="RHEA:15053"/>
        <dbReference type="ChEBI" id="CHEBI:15378"/>
        <dbReference type="ChEBI" id="CHEBI:57453"/>
        <dbReference type="ChEBI" id="CHEBI:143788"/>
        <dbReference type="ChEBI" id="CHEBI:147286"/>
        <dbReference type="ChEBI" id="CHEBI:195366"/>
        <dbReference type="EC" id="2.1.2.2"/>
    </reaction>
</comment>
<evidence type="ECO:0000259" key="7">
    <source>
        <dbReference type="Pfam" id="PF00551"/>
    </source>
</evidence>
<comment type="function">
    <text evidence="6">Catalyzes the transfer of a formyl group from 10-formyltetrahydrofolate to 5-phospho-ribosyl-glycinamide (GAR), producing 5-phospho-ribosyl-N-formylglycinamide (FGAR) and tetrahydrofolate.</text>
</comment>
<dbReference type="GO" id="GO:0004644">
    <property type="term" value="F:phosphoribosylglycinamide formyltransferase activity"/>
    <property type="evidence" value="ECO:0007669"/>
    <property type="project" value="UniProtKB-UniRule"/>
</dbReference>
<dbReference type="InterPro" id="IPR002376">
    <property type="entry name" value="Formyl_transf_N"/>
</dbReference>
<sequence length="227" mass="24503">MPLKIAILASGSGTNAQAMIDKSADGILDVDIRMILSNRPGAGVLERALKAGLPHLALDHTLFPDRESYDRKLIAVLRESGAELIVLAGYMRLLSSAFLEAFAGRVVNIHPALLPSFPGVHGGADAQAYGVKISGCTVHFVEEKVDSGPVIIQAAVPVNAGEDPDDLMRRIHAMEHRIYPQALQWFAEGRISTRGRQVHLNPAVSPARSAVRPDGPWLVWPPLEEGF</sequence>